<name>M7NYY5_9GAMM</name>
<keyword evidence="2" id="KW-0560">Oxidoreductase</keyword>
<dbReference type="InterPro" id="IPR002347">
    <property type="entry name" value="SDR_fam"/>
</dbReference>
<dbReference type="RefSeq" id="WP_009727047.1">
    <property type="nucleotide sequence ID" value="NZ_APHR01000056.1"/>
</dbReference>
<dbReference type="EMBL" id="APHR01000056">
    <property type="protein sequence ID" value="EMR12442.1"/>
    <property type="molecule type" value="Genomic_DNA"/>
</dbReference>
<dbReference type="eggNOG" id="COG1028">
    <property type="taxonomic scope" value="Bacteria"/>
</dbReference>
<dbReference type="PANTHER" id="PTHR42901:SF1">
    <property type="entry name" value="ALCOHOL DEHYDROGENASE"/>
    <property type="match status" value="1"/>
</dbReference>
<sequence>MTVTANSQLLAGRVILITGAASGIGAAVAQCCAAQGATAILLDKNLPALEKVYDSIIEQGHAIPAIYPLDLKGASQDDYLNLANSIEQNFFRLDGLIHCAASLGQLAPVPHQNSKLWAEILHVNLSAPVMLTRACLSLLESTDDSFIVFTTDSVQAKAYWGAYGIAKAGIECFASQLADEQASSGRIKICSFDPGRVNTEFLKRAYPALNPSDLPKAEDIAPDYLEIIHASAATVHGKQLQHSVKQSSLASE</sequence>
<dbReference type="OrthoDB" id="9790785at2"/>
<dbReference type="Pfam" id="PF00106">
    <property type="entry name" value="adh_short"/>
    <property type="match status" value="1"/>
</dbReference>
<gene>
    <name evidence="3" type="ORF">MPL1_10387</name>
</gene>
<dbReference type="Proteomes" id="UP000012019">
    <property type="component" value="Unassembled WGS sequence"/>
</dbReference>
<keyword evidence="4" id="KW-1185">Reference proteome</keyword>
<dbReference type="InterPro" id="IPR036291">
    <property type="entry name" value="NAD(P)-bd_dom_sf"/>
</dbReference>
<dbReference type="PANTHER" id="PTHR42901">
    <property type="entry name" value="ALCOHOL DEHYDROGENASE"/>
    <property type="match status" value="1"/>
</dbReference>
<dbReference type="PATRIC" id="fig|1286106.3.peg.2076"/>
<evidence type="ECO:0000313" key="3">
    <source>
        <dbReference type="EMBL" id="EMR12442.1"/>
    </source>
</evidence>
<comment type="similarity">
    <text evidence="1">Belongs to the short-chain dehydrogenases/reductases (SDR) family.</text>
</comment>
<evidence type="ECO:0000256" key="1">
    <source>
        <dbReference type="ARBA" id="ARBA00006484"/>
    </source>
</evidence>
<evidence type="ECO:0000256" key="2">
    <source>
        <dbReference type="ARBA" id="ARBA00023002"/>
    </source>
</evidence>
<dbReference type="AlphaFoldDB" id="M7NYY5"/>
<accession>M7NYY5</accession>
<proteinExistence type="inferred from homology"/>
<comment type="caution">
    <text evidence="3">The sequence shown here is derived from an EMBL/GenBank/DDBJ whole genome shotgun (WGS) entry which is preliminary data.</text>
</comment>
<dbReference type="Gene3D" id="3.40.50.720">
    <property type="entry name" value="NAD(P)-binding Rossmann-like Domain"/>
    <property type="match status" value="1"/>
</dbReference>
<evidence type="ECO:0000313" key="4">
    <source>
        <dbReference type="Proteomes" id="UP000012019"/>
    </source>
</evidence>
<dbReference type="STRING" id="1286106.MPL1_10387"/>
<dbReference type="SUPFAM" id="SSF51735">
    <property type="entry name" value="NAD(P)-binding Rossmann-fold domains"/>
    <property type="match status" value="1"/>
</dbReference>
<protein>
    <submittedName>
        <fullName evidence="3">Short-chain dehydrogenase</fullName>
    </submittedName>
</protein>
<dbReference type="PRINTS" id="PR00081">
    <property type="entry name" value="GDHRDH"/>
</dbReference>
<organism evidence="3 4">
    <name type="scientific">Methylophaga lonarensis MPL</name>
    <dbReference type="NCBI Taxonomy" id="1286106"/>
    <lineage>
        <taxon>Bacteria</taxon>
        <taxon>Pseudomonadati</taxon>
        <taxon>Pseudomonadota</taxon>
        <taxon>Gammaproteobacteria</taxon>
        <taxon>Thiotrichales</taxon>
        <taxon>Piscirickettsiaceae</taxon>
        <taxon>Methylophaga</taxon>
    </lineage>
</organism>
<dbReference type="GO" id="GO:0016491">
    <property type="term" value="F:oxidoreductase activity"/>
    <property type="evidence" value="ECO:0007669"/>
    <property type="project" value="UniProtKB-KW"/>
</dbReference>
<reference evidence="3 4" key="1">
    <citation type="journal article" date="2013" name="Genome Announc.">
        <title>Draft Genome Sequence of Methylophaga lonarensis MPLT, a Haloalkaliphilic (Non-Methane-Utilizing) Methylotroph.</title>
        <authorList>
            <person name="Shetty S.A."/>
            <person name="Marathe N.P."/>
            <person name="Munot H."/>
            <person name="Antony C.P."/>
            <person name="Dhotre D.P."/>
            <person name="Murrell J.C."/>
            <person name="Shouche Y.S."/>
        </authorList>
    </citation>
    <scope>NUCLEOTIDE SEQUENCE [LARGE SCALE GENOMIC DNA]</scope>
    <source>
        <strain evidence="3 4">MPL</strain>
    </source>
</reference>